<reference evidence="1 2" key="1">
    <citation type="submission" date="2021-03" db="EMBL/GenBank/DDBJ databases">
        <title>Sequencing the genomes of 1000 actinobacteria strains.</title>
        <authorList>
            <person name="Klenk H.-P."/>
        </authorList>
    </citation>
    <scope>NUCLEOTIDE SEQUENCE [LARGE SCALE GENOMIC DNA]</scope>
    <source>
        <strain evidence="1 2">DSM 46713</strain>
    </source>
</reference>
<organism evidence="1 2">
    <name type="scientific">Mycolicibacterium lutetiense</name>
    <dbReference type="NCBI Taxonomy" id="1641992"/>
    <lineage>
        <taxon>Bacteria</taxon>
        <taxon>Bacillati</taxon>
        <taxon>Actinomycetota</taxon>
        <taxon>Actinomycetes</taxon>
        <taxon>Mycobacteriales</taxon>
        <taxon>Mycobacteriaceae</taxon>
        <taxon>Mycolicibacterium</taxon>
    </lineage>
</organism>
<keyword evidence="2" id="KW-1185">Reference proteome</keyword>
<protein>
    <submittedName>
        <fullName evidence="1">Uncharacterized protein</fullName>
    </submittedName>
</protein>
<dbReference type="EMBL" id="JAGIOP010000002">
    <property type="protein sequence ID" value="MBP2454613.1"/>
    <property type="molecule type" value="Genomic_DNA"/>
</dbReference>
<proteinExistence type="predicted"/>
<dbReference type="Proteomes" id="UP000694460">
    <property type="component" value="Unassembled WGS sequence"/>
</dbReference>
<evidence type="ECO:0000313" key="2">
    <source>
        <dbReference type="Proteomes" id="UP000694460"/>
    </source>
</evidence>
<gene>
    <name evidence="1" type="ORF">JOF57_004526</name>
</gene>
<sequence>MPELPGTTAQVVQAPKQRHRPIPCIARMRVTARYPGRTRNCPSTTSDVEPDDARAFSTRFFSEPIHQPEDDL</sequence>
<comment type="caution">
    <text evidence="1">The sequence shown here is derived from an EMBL/GenBank/DDBJ whole genome shotgun (WGS) entry which is preliminary data.</text>
</comment>
<dbReference type="RefSeq" id="WP_209920149.1">
    <property type="nucleotide sequence ID" value="NZ_JAGIOP010000002.1"/>
</dbReference>
<accession>A0ABS4ZZN4</accession>
<name>A0ABS4ZZN4_9MYCO</name>
<evidence type="ECO:0000313" key="1">
    <source>
        <dbReference type="EMBL" id="MBP2454613.1"/>
    </source>
</evidence>